<dbReference type="EMBL" id="CP022098">
    <property type="protein sequence ID" value="ATB41636.1"/>
    <property type="molecule type" value="Genomic_DNA"/>
</dbReference>
<evidence type="ECO:0000256" key="1">
    <source>
        <dbReference type="ARBA" id="ARBA00022450"/>
    </source>
</evidence>
<feature type="region of interest" description="Disordered" evidence="3">
    <location>
        <begin position="171"/>
        <end position="197"/>
    </location>
</feature>
<gene>
    <name evidence="5" type="ORF">CYFUS_007104</name>
</gene>
<dbReference type="Proteomes" id="UP000217257">
    <property type="component" value="Chromosome"/>
</dbReference>
<dbReference type="PANTHER" id="PTHR44845:SF6">
    <property type="entry name" value="BETA-ALANINE-ACTIVATING ENZYME"/>
    <property type="match status" value="1"/>
</dbReference>
<keyword evidence="1" id="KW-0596">Phosphopantetheine</keyword>
<dbReference type="Gene3D" id="3.30.300.30">
    <property type="match status" value="1"/>
</dbReference>
<evidence type="ECO:0000259" key="4">
    <source>
        <dbReference type="Pfam" id="PF13193"/>
    </source>
</evidence>
<dbReference type="InterPro" id="IPR025110">
    <property type="entry name" value="AMP-bd_C"/>
</dbReference>
<protein>
    <recommendedName>
        <fullName evidence="4">AMP-binding enzyme C-terminal domain-containing protein</fullName>
    </recommendedName>
</protein>
<reference evidence="5 6" key="1">
    <citation type="submission" date="2017-06" db="EMBL/GenBank/DDBJ databases">
        <title>Sequencing and comparative analysis of myxobacterial genomes.</title>
        <authorList>
            <person name="Rupp O."/>
            <person name="Goesmann A."/>
            <person name="Sogaard-Andersen L."/>
        </authorList>
    </citation>
    <scope>NUCLEOTIDE SEQUENCE [LARGE SCALE GENOMIC DNA]</scope>
    <source>
        <strain evidence="5 6">DSM 52655</strain>
    </source>
</reference>
<evidence type="ECO:0000256" key="2">
    <source>
        <dbReference type="ARBA" id="ARBA00022553"/>
    </source>
</evidence>
<feature type="domain" description="AMP-binding enzyme C-terminal" evidence="4">
    <location>
        <begin position="81"/>
        <end position="155"/>
    </location>
</feature>
<dbReference type="SUPFAM" id="SSF56801">
    <property type="entry name" value="Acetyl-CoA synthetase-like"/>
    <property type="match status" value="1"/>
</dbReference>
<dbReference type="PANTHER" id="PTHR44845">
    <property type="entry name" value="CARRIER DOMAIN-CONTAINING PROTEIN"/>
    <property type="match status" value="1"/>
</dbReference>
<proteinExistence type="predicted"/>
<evidence type="ECO:0000256" key="3">
    <source>
        <dbReference type="SAM" id="MobiDB-lite"/>
    </source>
</evidence>
<dbReference type="InterPro" id="IPR045851">
    <property type="entry name" value="AMP-bd_C_sf"/>
</dbReference>
<accession>A0A250JEP4</accession>
<dbReference type="Pfam" id="PF13193">
    <property type="entry name" value="AMP-binding_C"/>
    <property type="match status" value="1"/>
</dbReference>
<evidence type="ECO:0000313" key="5">
    <source>
        <dbReference type="EMBL" id="ATB41636.1"/>
    </source>
</evidence>
<dbReference type="KEGG" id="cfus:CYFUS_007104"/>
<sequence length="197" mass="21937">MGLDFPGNTPPVFPPSVCLPLSPQGHLDEDGHPWHDEPLLRDGWYRTRELCILREEETLEVLGRTDLGVKRDGRLLMLTDIEATVERVAGVERAVAVLGSEGLRGRRLIAFCVPREGEHLEPARIRTACLDLMPGYAIPDEIRLLRVLPLLPSGKVDRQALRTLAMTSPLRASARTPPLSTHTARPPREQSHPFLLS</sequence>
<dbReference type="RefSeq" id="WP_095989322.1">
    <property type="nucleotide sequence ID" value="NZ_CP022098.1"/>
</dbReference>
<dbReference type="AlphaFoldDB" id="A0A250JEP4"/>
<keyword evidence="2" id="KW-0597">Phosphoprotein</keyword>
<organism evidence="5 6">
    <name type="scientific">Cystobacter fuscus</name>
    <dbReference type="NCBI Taxonomy" id="43"/>
    <lineage>
        <taxon>Bacteria</taxon>
        <taxon>Pseudomonadati</taxon>
        <taxon>Myxococcota</taxon>
        <taxon>Myxococcia</taxon>
        <taxon>Myxococcales</taxon>
        <taxon>Cystobacterineae</taxon>
        <taxon>Archangiaceae</taxon>
        <taxon>Cystobacter</taxon>
    </lineage>
</organism>
<evidence type="ECO:0000313" key="6">
    <source>
        <dbReference type="Proteomes" id="UP000217257"/>
    </source>
</evidence>
<name>A0A250JEP4_9BACT</name>